<name>A0A0A8K6P5_9HYPH</name>
<dbReference type="AlphaFoldDB" id="A0A0A8K6P5"/>
<dbReference type="RefSeq" id="WP_244462623.1">
    <property type="nucleotide sequence ID" value="NZ_AP014648.1"/>
</dbReference>
<sequence>MHSSTTDWPQADIHLPPEWAPQKAIWTAWPAAAEEWNGDLDTPRRDVAALVHALAPDNRVHLLVDGLEARQSAERAVGDVADIVPAAYGDIWLRDTGPLFATMRGEPRALRFHTNGWGGKFSLPGDESVGDDIARLAGVATQAFDFVLEGGAIDHDGAGTILTTRQTLLNPNRNGWSQADAEAVLQAALGARKILWIDEGLTGDHTDGHVDNIARFAGPGRIVIQEPAGPDDPNAAVFAAIARNLDGATDADGRIIEVVSIPSPGRVPNALGEISPASHLNFAIANGIVVVPVFGTNTQAEALGRLQAVFPDRKVVGLPAAGLLGAGDAGGGAFHCITREEPDFTRGRLTTQ</sequence>
<dbReference type="HOGENOM" id="CLU_037682_0_0_5"/>
<protein>
    <submittedName>
        <fullName evidence="2">Agmatine deiminase</fullName>
        <ecNumber evidence="2">3.5.3.12</ecNumber>
    </submittedName>
</protein>
<dbReference type="Pfam" id="PF04371">
    <property type="entry name" value="PAD_porph"/>
    <property type="match status" value="1"/>
</dbReference>
<accession>A0A0A8K6P5</accession>
<organism evidence="2 3">
    <name type="scientific">Methyloceanibacter caenitepidi</name>
    <dbReference type="NCBI Taxonomy" id="1384459"/>
    <lineage>
        <taxon>Bacteria</taxon>
        <taxon>Pseudomonadati</taxon>
        <taxon>Pseudomonadota</taxon>
        <taxon>Alphaproteobacteria</taxon>
        <taxon>Hyphomicrobiales</taxon>
        <taxon>Hyphomicrobiaceae</taxon>
        <taxon>Methyloceanibacter</taxon>
    </lineage>
</organism>
<keyword evidence="3" id="KW-1185">Reference proteome</keyword>
<gene>
    <name evidence="2" type="ORF">GL4_2768</name>
</gene>
<dbReference type="InterPro" id="IPR007466">
    <property type="entry name" value="Peptidyl-Arg-deiminase_porph"/>
</dbReference>
<dbReference type="GO" id="GO:0009446">
    <property type="term" value="P:putrescine biosynthetic process"/>
    <property type="evidence" value="ECO:0007669"/>
    <property type="project" value="InterPro"/>
</dbReference>
<reference evidence="2 3" key="1">
    <citation type="submission" date="2014-09" db="EMBL/GenBank/DDBJ databases">
        <title>Genome sequencing of Methyloceanibacter caenitepidi Gela4.</title>
        <authorList>
            <person name="Takeuchi M."/>
            <person name="Susumu S."/>
            <person name="Kamagata Y."/>
            <person name="Oshima K."/>
            <person name="Hattori M."/>
            <person name="Iwasaki W."/>
        </authorList>
    </citation>
    <scope>NUCLEOTIDE SEQUENCE [LARGE SCALE GENOMIC DNA]</scope>
    <source>
        <strain evidence="2 3">Gela4</strain>
    </source>
</reference>
<dbReference type="PANTHER" id="PTHR31377">
    <property type="entry name" value="AGMATINE DEIMINASE-RELATED"/>
    <property type="match status" value="1"/>
</dbReference>
<dbReference type="EMBL" id="AP014648">
    <property type="protein sequence ID" value="BAQ18202.1"/>
    <property type="molecule type" value="Genomic_DNA"/>
</dbReference>
<dbReference type="GO" id="GO:0047632">
    <property type="term" value="F:agmatine deiminase activity"/>
    <property type="evidence" value="ECO:0007669"/>
    <property type="project" value="UniProtKB-EC"/>
</dbReference>
<dbReference type="Proteomes" id="UP000031643">
    <property type="component" value="Chromosome"/>
</dbReference>
<keyword evidence="1 2" id="KW-0378">Hydrolase</keyword>
<dbReference type="PANTHER" id="PTHR31377:SF0">
    <property type="entry name" value="AGMATINE DEIMINASE-RELATED"/>
    <property type="match status" value="1"/>
</dbReference>
<dbReference type="SUPFAM" id="SSF55909">
    <property type="entry name" value="Pentein"/>
    <property type="match status" value="1"/>
</dbReference>
<dbReference type="STRING" id="1384459.GL4_2768"/>
<proteinExistence type="predicted"/>
<dbReference type="GO" id="GO:0004668">
    <property type="term" value="F:protein-arginine deiminase activity"/>
    <property type="evidence" value="ECO:0007669"/>
    <property type="project" value="InterPro"/>
</dbReference>
<evidence type="ECO:0000256" key="1">
    <source>
        <dbReference type="ARBA" id="ARBA00022801"/>
    </source>
</evidence>
<dbReference type="Gene3D" id="3.75.10.10">
    <property type="entry name" value="L-arginine/glycine Amidinotransferase, Chain A"/>
    <property type="match status" value="1"/>
</dbReference>
<evidence type="ECO:0000313" key="3">
    <source>
        <dbReference type="Proteomes" id="UP000031643"/>
    </source>
</evidence>
<evidence type="ECO:0000313" key="2">
    <source>
        <dbReference type="EMBL" id="BAQ18202.1"/>
    </source>
</evidence>
<dbReference type="KEGG" id="mcg:GL4_2768"/>
<dbReference type="EC" id="3.5.3.12" evidence="2"/>